<feature type="compositionally biased region" description="Polar residues" evidence="1">
    <location>
        <begin position="347"/>
        <end position="362"/>
    </location>
</feature>
<feature type="region of interest" description="Disordered" evidence="1">
    <location>
        <begin position="936"/>
        <end position="1099"/>
    </location>
</feature>
<feature type="compositionally biased region" description="Basic and acidic residues" evidence="1">
    <location>
        <begin position="431"/>
        <end position="450"/>
    </location>
</feature>
<evidence type="ECO:0000313" key="2">
    <source>
        <dbReference type="EnsemblMetazoa" id="MDOA007017-PA"/>
    </source>
</evidence>
<feature type="compositionally biased region" description="Basic and acidic residues" evidence="1">
    <location>
        <begin position="1048"/>
        <end position="1066"/>
    </location>
</feature>
<feature type="compositionally biased region" description="Polar residues" evidence="1">
    <location>
        <begin position="936"/>
        <end position="946"/>
    </location>
</feature>
<feature type="compositionally biased region" description="Basic and acidic residues" evidence="1">
    <location>
        <begin position="688"/>
        <end position="700"/>
    </location>
</feature>
<feature type="compositionally biased region" description="Basic and acidic residues" evidence="1">
    <location>
        <begin position="840"/>
        <end position="857"/>
    </location>
</feature>
<feature type="compositionally biased region" description="Basic and acidic residues" evidence="1">
    <location>
        <begin position="604"/>
        <end position="628"/>
    </location>
</feature>
<feature type="compositionally biased region" description="Basic and acidic residues" evidence="1">
    <location>
        <begin position="1125"/>
        <end position="1137"/>
    </location>
</feature>
<organism evidence="2">
    <name type="scientific">Musca domestica</name>
    <name type="common">House fly</name>
    <dbReference type="NCBI Taxonomy" id="7370"/>
    <lineage>
        <taxon>Eukaryota</taxon>
        <taxon>Metazoa</taxon>
        <taxon>Ecdysozoa</taxon>
        <taxon>Arthropoda</taxon>
        <taxon>Hexapoda</taxon>
        <taxon>Insecta</taxon>
        <taxon>Pterygota</taxon>
        <taxon>Neoptera</taxon>
        <taxon>Endopterygota</taxon>
        <taxon>Diptera</taxon>
        <taxon>Brachycera</taxon>
        <taxon>Muscomorpha</taxon>
        <taxon>Muscoidea</taxon>
        <taxon>Muscidae</taxon>
        <taxon>Musca</taxon>
    </lineage>
</organism>
<feature type="compositionally biased region" description="Basic and acidic residues" evidence="1">
    <location>
        <begin position="563"/>
        <end position="580"/>
    </location>
</feature>
<feature type="compositionally biased region" description="Basic and acidic residues" evidence="1">
    <location>
        <begin position="1028"/>
        <end position="1039"/>
    </location>
</feature>
<feature type="compositionally biased region" description="Basic and acidic residues" evidence="1">
    <location>
        <begin position="992"/>
        <end position="1012"/>
    </location>
</feature>
<feature type="compositionally biased region" description="Basic and acidic residues" evidence="1">
    <location>
        <begin position="652"/>
        <end position="673"/>
    </location>
</feature>
<evidence type="ECO:0000256" key="1">
    <source>
        <dbReference type="SAM" id="MobiDB-lite"/>
    </source>
</evidence>
<feature type="compositionally biased region" description="Basic and acidic residues" evidence="1">
    <location>
        <begin position="966"/>
        <end position="985"/>
    </location>
</feature>
<feature type="compositionally biased region" description="Polar residues" evidence="1">
    <location>
        <begin position="1073"/>
        <end position="1098"/>
    </location>
</feature>
<feature type="compositionally biased region" description="Polar residues" evidence="1">
    <location>
        <begin position="589"/>
        <end position="603"/>
    </location>
</feature>
<feature type="region of interest" description="Disordered" evidence="1">
    <location>
        <begin position="342"/>
        <end position="366"/>
    </location>
</feature>
<feature type="compositionally biased region" description="Polar residues" evidence="1">
    <location>
        <begin position="674"/>
        <end position="685"/>
    </location>
</feature>
<feature type="compositionally biased region" description="Polar residues" evidence="1">
    <location>
        <begin position="1013"/>
        <end position="1025"/>
    </location>
</feature>
<feature type="compositionally biased region" description="Polar residues" evidence="1">
    <location>
        <begin position="505"/>
        <end position="522"/>
    </location>
</feature>
<feature type="compositionally biased region" description="Polar residues" evidence="1">
    <location>
        <begin position="1138"/>
        <end position="1150"/>
    </location>
</feature>
<gene>
    <name evidence="2" type="primary">101895590</name>
</gene>
<feature type="compositionally biased region" description="Polar residues" evidence="1">
    <location>
        <begin position="636"/>
        <end position="649"/>
    </location>
</feature>
<feature type="compositionally biased region" description="Polar residues" evidence="1">
    <location>
        <begin position="721"/>
        <end position="734"/>
    </location>
</feature>
<feature type="compositionally biased region" description="Polar residues" evidence="1">
    <location>
        <begin position="545"/>
        <end position="562"/>
    </location>
</feature>
<name>A0A1I8MP52_MUSDO</name>
<dbReference type="EnsemblMetazoa" id="MDOA007017-RA">
    <property type="protein sequence ID" value="MDOA007017-PA"/>
    <property type="gene ID" value="MDOA007017"/>
</dbReference>
<sequence>MRPKSCSVGLQVVSDPGARGDYNLVPKSKNEKREKNCGEKKTQMLNGAQDIIVNCCFCGGLRGARFLNSIWKYPRCGHQVPRCLKNACALGRCDNFQSLAENPTFGFSKDMKEDLATPRHNQRLKENIPGHHENCSHFLNCKSGNGGKFCGQQNTDLNTNYFYCKNANGSVYSSSPSSLSPAKKRAIVNEVLKRNQEKTMEREQCREMGHKEESDICVASPNANGYWKNNGENVLENFANKDRDRSENLNEDYKSNSNCESFVKKVQRQDFNLDPADSPERPLEKNKTQIFLATLNTNKAKKLIKLMERYANRKMNKTEKSSQPRQDKDPEFEKLQYQLKDPKMKSKFSQQPKFCEKSTATEMPSPKQEYSLATLAMLKTMKIRAYEVGRPERGEKVGDLDGKEKGTEEFEDFKEEIGVNQALGSSPRGKYSQDKVKTKELEFGYPKEEMGLQQPPKYGIKSKAAENSSPRQKYFQNEVKIREFESESLRAEIVLHQPSRGAKNSPITEISTPRQKYSQDQVKTGEFVSENVKEKIGFQQPLKFGTTSKVTEISSLSPIYSQNKEKFKELDSENLEKEIEYQQPPKYGTKSTASEISSSGQKYSSDEAKRQGRPEGRGSCEKEKETRRSFPKSKKSTASEISSPKQKYSPNEAKRQERSGERCSCEEEKERTGRNSTASEISSPKQKYATDEAMRQESPGERSSCGAEKETGRNSPKSKKFGTQSTASEISSPKQKYASDEAKRQQRSGERDSFEKEKERSGRNSPKSKKIQPKNKEEENHFCRLSKYGNKSSGSENSLLEQLHSQDDTLRSKISSQEICNGESHEKGELWLPKNLSINEKTEKDNKNKERSSKYSEHPSMTSVSKKFHSEKLENYKQYLKLYENQENFQIREYQETQFMRERQYSKEKETHPLSSELERLEIQEKKKAINSYNEFSFQDGDFSTQNDEKGKQKGFSANEKTQQGKMRENQDLEKNSEFLRRDKAMAALDTTETRDDNDSTHIKDKLKERKLSANQEEPTDNFISSLRKPEIQMREKAIYPHNNSATQDEHFSTKSNEKWKKELLSGRKRQPSTHSSEYENITSIQNRESSTRSTNNTKEIDLECSFSVYKNEEEKPSLHRYSGKNKDEEISEKSSGKNDLSGRSSSQEPSVLDEDIQTTLGTNGPDEKPHVDYKRHIIPASNNCQDIIKSPEQTNQSDLPHNYHTSPNTLQILRNLRYFLSSQQIDTSEGEELGELAIDLIRKLSQNRCSKVNQMEIETFMFPKREVHHTKEERGFLHGKDFGNGKPSYDLAEEKIRPTIPTIQDSDIINPQKNIGLQRESEGFIPMPKNLRCKIENGEKCDDNVGKSKEEESTLNIFPNKTQLKREVLNEQGENIERDNDAKKSGDIKEKEMNFKCETSPFDMTTEKVTFTLDESPNDGFLYSEKNPAVRTPIKKEKGDGGMIYSGGKIDPVTELKRETLSKHLDGSTSENQREYYPVMSNIPKEDIKNIQNHKQFLERKPDPRLPPFNNCPCMLATYLKIMNI</sequence>
<protein>
    <submittedName>
        <fullName evidence="2">Uncharacterized protein</fullName>
    </submittedName>
</protein>
<proteinExistence type="predicted"/>
<feature type="region of interest" description="Disordered" evidence="1">
    <location>
        <begin position="495"/>
        <end position="522"/>
    </location>
</feature>
<accession>A0A1I8MP52</accession>
<feature type="region of interest" description="Disordered" evidence="1">
    <location>
        <begin position="539"/>
        <end position="869"/>
    </location>
</feature>
<dbReference type="VEuPathDB" id="VectorBase:MDOA007017"/>
<feature type="compositionally biased region" description="Basic and acidic residues" evidence="1">
    <location>
        <begin position="737"/>
        <end position="762"/>
    </location>
</feature>
<feature type="region of interest" description="Disordered" evidence="1">
    <location>
        <begin position="412"/>
        <end position="472"/>
    </location>
</feature>
<feature type="region of interest" description="Disordered" evidence="1">
    <location>
        <begin position="1114"/>
        <end position="1171"/>
    </location>
</feature>
<feature type="compositionally biased region" description="Polar residues" evidence="1">
    <location>
        <begin position="789"/>
        <end position="800"/>
    </location>
</feature>
<reference evidence="2" key="1">
    <citation type="submission" date="2020-05" db="UniProtKB">
        <authorList>
            <consortium name="EnsemblMetazoa"/>
        </authorList>
    </citation>
    <scope>IDENTIFICATION</scope>
    <source>
        <strain evidence="2">Aabys</strain>
    </source>
</reference>